<comment type="caution">
    <text evidence="2">The sequence shown here is derived from an EMBL/GenBank/DDBJ whole genome shotgun (WGS) entry which is preliminary data.</text>
</comment>
<feature type="region of interest" description="Disordered" evidence="1">
    <location>
        <begin position="86"/>
        <end position="127"/>
    </location>
</feature>
<dbReference type="EMBL" id="JASCZI010091241">
    <property type="protein sequence ID" value="MED6149609.1"/>
    <property type="molecule type" value="Genomic_DNA"/>
</dbReference>
<evidence type="ECO:0000256" key="1">
    <source>
        <dbReference type="SAM" id="MobiDB-lite"/>
    </source>
</evidence>
<gene>
    <name evidence="2" type="ORF">PIB30_064116</name>
</gene>
<proteinExistence type="predicted"/>
<accession>A0ABU6TM72</accession>
<reference evidence="2 3" key="1">
    <citation type="journal article" date="2023" name="Plants (Basel)">
        <title>Bridging the Gap: Combining Genomics and Transcriptomics Approaches to Understand Stylosanthes scabra, an Orphan Legume from the Brazilian Caatinga.</title>
        <authorList>
            <person name="Ferreira-Neto J.R.C."/>
            <person name="da Silva M.D."/>
            <person name="Binneck E."/>
            <person name="de Melo N.F."/>
            <person name="da Silva R.H."/>
            <person name="de Melo A.L.T.M."/>
            <person name="Pandolfi V."/>
            <person name="Bustamante F.O."/>
            <person name="Brasileiro-Vidal A.C."/>
            <person name="Benko-Iseppon A.M."/>
        </authorList>
    </citation>
    <scope>NUCLEOTIDE SEQUENCE [LARGE SCALE GENOMIC DNA]</scope>
    <source>
        <tissue evidence="2">Leaves</tissue>
    </source>
</reference>
<dbReference type="Proteomes" id="UP001341840">
    <property type="component" value="Unassembled WGS sequence"/>
</dbReference>
<evidence type="ECO:0000313" key="2">
    <source>
        <dbReference type="EMBL" id="MED6149609.1"/>
    </source>
</evidence>
<organism evidence="2 3">
    <name type="scientific">Stylosanthes scabra</name>
    <dbReference type="NCBI Taxonomy" id="79078"/>
    <lineage>
        <taxon>Eukaryota</taxon>
        <taxon>Viridiplantae</taxon>
        <taxon>Streptophyta</taxon>
        <taxon>Embryophyta</taxon>
        <taxon>Tracheophyta</taxon>
        <taxon>Spermatophyta</taxon>
        <taxon>Magnoliopsida</taxon>
        <taxon>eudicotyledons</taxon>
        <taxon>Gunneridae</taxon>
        <taxon>Pentapetalae</taxon>
        <taxon>rosids</taxon>
        <taxon>fabids</taxon>
        <taxon>Fabales</taxon>
        <taxon>Fabaceae</taxon>
        <taxon>Papilionoideae</taxon>
        <taxon>50 kb inversion clade</taxon>
        <taxon>dalbergioids sensu lato</taxon>
        <taxon>Dalbergieae</taxon>
        <taxon>Pterocarpus clade</taxon>
        <taxon>Stylosanthes</taxon>
    </lineage>
</organism>
<feature type="compositionally biased region" description="Basic and acidic residues" evidence="1">
    <location>
        <begin position="89"/>
        <end position="99"/>
    </location>
</feature>
<evidence type="ECO:0000313" key="3">
    <source>
        <dbReference type="Proteomes" id="UP001341840"/>
    </source>
</evidence>
<protein>
    <submittedName>
        <fullName evidence="2">Uncharacterized protein</fullName>
    </submittedName>
</protein>
<keyword evidence="3" id="KW-1185">Reference proteome</keyword>
<sequence>MSLTSLLNVTVAMWQGWLGKLQLNNKLVVSRRERERKGHRNSLTELRRPPPPPYIAVESTPIVTTNTLQPEHLSISAFHQHRSPLLRSTELKSSADTRPRSRIISSSRPTDPPPITYPRRFTPSSSHTIFRRHTCTPQSPNLLLSHKLDHRPAIKLVPTASANHLRHPPN</sequence>
<feature type="region of interest" description="Disordered" evidence="1">
    <location>
        <begin position="30"/>
        <end position="53"/>
    </location>
</feature>
<name>A0ABU6TM72_9FABA</name>